<dbReference type="AlphaFoldDB" id="A0A1Q6DRV9"/>
<evidence type="ECO:0000313" key="1">
    <source>
        <dbReference type="EMBL" id="OKY77106.1"/>
    </source>
</evidence>
<proteinExistence type="predicted"/>
<dbReference type="InParanoid" id="A0A1Q6DRV9"/>
<reference evidence="1" key="1">
    <citation type="submission" date="2016-12" db="EMBL/GenBank/DDBJ databases">
        <title>Discovery of methanogenic haloarchaea.</title>
        <authorList>
            <person name="Sorokin D.Y."/>
            <person name="Makarova K.S."/>
            <person name="Abbas B."/>
            <person name="Ferrer M."/>
            <person name="Golyshin P.N."/>
        </authorList>
    </citation>
    <scope>NUCLEOTIDE SEQUENCE [LARGE SCALE GENOMIC DNA]</scope>
    <source>
        <strain evidence="1">HMET1</strain>
    </source>
</reference>
<accession>A0A1Q6DRV9</accession>
<organism evidence="1 2">
    <name type="scientific">Methanohalarchaeum thermophilum</name>
    <dbReference type="NCBI Taxonomy" id="1903181"/>
    <lineage>
        <taxon>Archaea</taxon>
        <taxon>Methanobacteriati</taxon>
        <taxon>Methanobacteriota</taxon>
        <taxon>Methanonatronarchaeia</taxon>
        <taxon>Methanonatronarchaeales</taxon>
        <taxon>Methanonatronarchaeaceae</taxon>
        <taxon>Candidatus Methanohalarchaeum</taxon>
    </lineage>
</organism>
<gene>
    <name evidence="1" type="ORF">BTN85_1751</name>
</gene>
<keyword evidence="2" id="KW-1185">Reference proteome</keyword>
<dbReference type="EMBL" id="MSDW01000002">
    <property type="protein sequence ID" value="OKY77106.1"/>
    <property type="molecule type" value="Genomic_DNA"/>
</dbReference>
<comment type="caution">
    <text evidence="1">The sequence shown here is derived from an EMBL/GenBank/DDBJ whole genome shotgun (WGS) entry which is preliminary data.</text>
</comment>
<evidence type="ECO:0000313" key="2">
    <source>
        <dbReference type="Proteomes" id="UP000185744"/>
    </source>
</evidence>
<dbReference type="Proteomes" id="UP000185744">
    <property type="component" value="Unassembled WGS sequence"/>
</dbReference>
<protein>
    <submittedName>
        <fullName evidence="1">Uncharacterized protein</fullName>
    </submittedName>
</protein>
<name>A0A1Q6DRV9_METT1</name>
<sequence>MRLHWKLFLFPLRTDMSKNRRHFTTVNYFYLKQRSRKSFFRFPRDGDVNITVSKIVAKNLNLKKEIGELKDVFCPN</sequence>